<dbReference type="PROSITE" id="PS51450">
    <property type="entry name" value="LRR"/>
    <property type="match status" value="1"/>
</dbReference>
<dbReference type="STRING" id="764103.G7E476"/>
<keyword evidence="1" id="KW-0433">Leucine-rich repeat</keyword>
<evidence type="ECO:0000256" key="1">
    <source>
        <dbReference type="ARBA" id="ARBA00022614"/>
    </source>
</evidence>
<dbReference type="InterPro" id="IPR001611">
    <property type="entry name" value="Leu-rich_rpt"/>
</dbReference>
<dbReference type="InterPro" id="IPR003591">
    <property type="entry name" value="Leu-rich_rpt_typical-subtyp"/>
</dbReference>
<dbReference type="PANTHER" id="PTHR48051">
    <property type="match status" value="1"/>
</dbReference>
<dbReference type="HOGENOM" id="CLU_685156_0_0_1"/>
<dbReference type="OrthoDB" id="660555at2759"/>
<dbReference type="PANTHER" id="PTHR48051:SF1">
    <property type="entry name" value="RAS SUPPRESSOR PROTEIN 1"/>
    <property type="match status" value="1"/>
</dbReference>
<protein>
    <submittedName>
        <fullName evidence="4">Uncharacterized protein</fullName>
    </submittedName>
</protein>
<keyword evidence="5" id="KW-1185">Reference proteome</keyword>
<evidence type="ECO:0000313" key="5">
    <source>
        <dbReference type="Proteomes" id="UP000009131"/>
    </source>
</evidence>
<evidence type="ECO:0000256" key="3">
    <source>
        <dbReference type="SAM" id="MobiDB-lite"/>
    </source>
</evidence>
<dbReference type="RefSeq" id="XP_014568292.1">
    <property type="nucleotide sequence ID" value="XM_014712806.1"/>
</dbReference>
<dbReference type="EMBL" id="BABT02000129">
    <property type="protein sequence ID" value="GAA97636.1"/>
    <property type="molecule type" value="Genomic_DNA"/>
</dbReference>
<dbReference type="eggNOG" id="KOG0619">
    <property type="taxonomic scope" value="Eukaryota"/>
</dbReference>
<feature type="compositionally biased region" description="Basic and acidic residues" evidence="3">
    <location>
        <begin position="25"/>
        <end position="36"/>
    </location>
</feature>
<evidence type="ECO:0000313" key="4">
    <source>
        <dbReference type="EMBL" id="GAA97636.1"/>
    </source>
</evidence>
<dbReference type="SMART" id="SM00369">
    <property type="entry name" value="LRR_TYP"/>
    <property type="match status" value="2"/>
</dbReference>
<dbReference type="SUPFAM" id="SSF52058">
    <property type="entry name" value="L domain-like"/>
    <property type="match status" value="1"/>
</dbReference>
<dbReference type="GO" id="GO:0005737">
    <property type="term" value="C:cytoplasm"/>
    <property type="evidence" value="ECO:0007669"/>
    <property type="project" value="TreeGrafter"/>
</dbReference>
<dbReference type="AlphaFoldDB" id="G7E476"/>
<dbReference type="OMA" id="EWSACAN"/>
<proteinExistence type="predicted"/>
<name>G7E476_MIXOS</name>
<gene>
    <name evidence="4" type="primary">Mo04314</name>
    <name evidence="4" type="ORF">E5Q_04314</name>
</gene>
<organism evidence="4 5">
    <name type="scientific">Mixia osmundae (strain CBS 9802 / IAM 14324 / JCM 22182 / KY 12970)</name>
    <dbReference type="NCBI Taxonomy" id="764103"/>
    <lineage>
        <taxon>Eukaryota</taxon>
        <taxon>Fungi</taxon>
        <taxon>Dikarya</taxon>
        <taxon>Basidiomycota</taxon>
        <taxon>Pucciniomycotina</taxon>
        <taxon>Mixiomycetes</taxon>
        <taxon>Mixiales</taxon>
        <taxon>Mixiaceae</taxon>
        <taxon>Mixia</taxon>
    </lineage>
</organism>
<dbReference type="Proteomes" id="UP000009131">
    <property type="component" value="Unassembled WGS sequence"/>
</dbReference>
<dbReference type="InterPro" id="IPR032675">
    <property type="entry name" value="LRR_dom_sf"/>
</dbReference>
<evidence type="ECO:0000256" key="2">
    <source>
        <dbReference type="ARBA" id="ARBA00022737"/>
    </source>
</evidence>
<reference evidence="4 5" key="2">
    <citation type="journal article" date="2012" name="Open Biol.">
        <title>Characteristics of nucleosomes and linker DNA regions on the genome of the basidiomycete Mixia osmundae revealed by mono- and dinucleosome mapping.</title>
        <authorList>
            <person name="Nishida H."/>
            <person name="Kondo S."/>
            <person name="Matsumoto T."/>
            <person name="Suzuki Y."/>
            <person name="Yoshikawa H."/>
            <person name="Taylor T.D."/>
            <person name="Sugiyama J."/>
        </authorList>
    </citation>
    <scope>NUCLEOTIDE SEQUENCE [LARGE SCALE GENOMIC DNA]</scope>
    <source>
        <strain evidence="5">CBS 9802 / IAM 14324 / JCM 22182 / KY 12970</strain>
    </source>
</reference>
<dbReference type="Pfam" id="PF13855">
    <property type="entry name" value="LRR_8"/>
    <property type="match status" value="1"/>
</dbReference>
<dbReference type="InParanoid" id="G7E476"/>
<comment type="caution">
    <text evidence="4">The sequence shown here is derived from an EMBL/GenBank/DDBJ whole genome shotgun (WGS) entry which is preliminary data.</text>
</comment>
<keyword evidence="2" id="KW-0677">Repeat</keyword>
<feature type="region of interest" description="Disordered" evidence="3">
    <location>
        <begin position="1"/>
        <end position="51"/>
    </location>
</feature>
<accession>G7E476</accession>
<reference evidence="4 5" key="1">
    <citation type="journal article" date="2011" name="J. Gen. Appl. Microbiol.">
        <title>Draft genome sequencing of the enigmatic basidiomycete Mixia osmundae.</title>
        <authorList>
            <person name="Nishida H."/>
            <person name="Nagatsuka Y."/>
            <person name="Sugiyama J."/>
        </authorList>
    </citation>
    <scope>NUCLEOTIDE SEQUENCE [LARGE SCALE GENOMIC DNA]</scope>
    <source>
        <strain evidence="5">CBS 9802 / IAM 14324 / JCM 22182 / KY 12970</strain>
    </source>
</reference>
<dbReference type="Gene3D" id="3.80.10.10">
    <property type="entry name" value="Ribonuclease Inhibitor"/>
    <property type="match status" value="1"/>
</dbReference>
<dbReference type="InterPro" id="IPR050216">
    <property type="entry name" value="LRR_domain-containing"/>
</dbReference>
<sequence length="428" mass="46911">MVLTRQHSGADPFSASAKAFQPPQKSREHIEHKAQRGFDLSSDGLEPDEHPSSDAYIPMDWDCNTIHTSPSASTGLTSFSSQDCAMPMTSQVSMTADEETDWENLIADRIQLARGDLELSRRALTCIPDCIGDLAHLFSIQQTTFARSTSTPGLANIAEERDGGRQAMATRSFRQREWSRSQSAAAAISSSSLGSTNGNGSVQLFLATNRLTAQSISPRLWTLTNLTVLVLRDNQLAHLSSGIGHLVHLEELALGGNRLTSLPSEIQKLRLRTLTISPNPFWRYIEPETASESDARVLSNVERHFAVPSLAEICARMLMAPSPELSWPVYDRSKPLLTAHDTTDLPVHMQVMLGLTSAQISDDSGWREWSACANVACGRSFLQAAEERVEWTHCVAGVELVASTEVREYGVPILWRGCSAGCLDFLTS</sequence>